<protein>
    <submittedName>
        <fullName evidence="2">Uncharacterized protein</fullName>
    </submittedName>
</protein>
<keyword evidence="1" id="KW-0812">Transmembrane</keyword>
<dbReference type="EMBL" id="CAJZBQ010000007">
    <property type="protein sequence ID" value="CAG9312585.1"/>
    <property type="molecule type" value="Genomic_DNA"/>
</dbReference>
<evidence type="ECO:0000313" key="2">
    <source>
        <dbReference type="EMBL" id="CAG9312585.1"/>
    </source>
</evidence>
<accession>A0AAU9IFF9</accession>
<feature type="transmembrane region" description="Helical" evidence="1">
    <location>
        <begin position="15"/>
        <end position="34"/>
    </location>
</feature>
<keyword evidence="1" id="KW-0472">Membrane</keyword>
<name>A0AAU9IFF9_9CILI</name>
<evidence type="ECO:0000313" key="3">
    <source>
        <dbReference type="Proteomes" id="UP001162131"/>
    </source>
</evidence>
<gene>
    <name evidence="2" type="ORF">BSTOLATCC_MIC6976</name>
</gene>
<reference evidence="2" key="1">
    <citation type="submission" date="2021-09" db="EMBL/GenBank/DDBJ databases">
        <authorList>
            <consortium name="AG Swart"/>
            <person name="Singh M."/>
            <person name="Singh A."/>
            <person name="Seah K."/>
            <person name="Emmerich C."/>
        </authorList>
    </citation>
    <scope>NUCLEOTIDE SEQUENCE</scope>
    <source>
        <strain evidence="2">ATCC30299</strain>
    </source>
</reference>
<keyword evidence="3" id="KW-1185">Reference proteome</keyword>
<proteinExistence type="predicted"/>
<keyword evidence="1" id="KW-1133">Transmembrane helix</keyword>
<feature type="transmembrane region" description="Helical" evidence="1">
    <location>
        <begin position="46"/>
        <end position="64"/>
    </location>
</feature>
<comment type="caution">
    <text evidence="2">The sequence shown here is derived from an EMBL/GenBank/DDBJ whole genome shotgun (WGS) entry which is preliminary data.</text>
</comment>
<dbReference type="NCBIfam" id="TIGR01571">
    <property type="entry name" value="A_thal_Cys_rich"/>
    <property type="match status" value="1"/>
</dbReference>
<evidence type="ECO:0000256" key="1">
    <source>
        <dbReference type="SAM" id="Phobius"/>
    </source>
</evidence>
<sequence length="120" mass="13786">MVGWKYEVFDCSENYYMFFWALCIPCGYHCMQVFSAKLAEPSNKEAAFRACTLVMLLGCFGGSINRKLLRKVLRIPDNPFSDFIHVLMPCCAATQEWMQVMSIQKGDPKVTITKLKKIRS</sequence>
<dbReference type="AlphaFoldDB" id="A0AAU9IFF9"/>
<organism evidence="2 3">
    <name type="scientific">Blepharisma stoltei</name>
    <dbReference type="NCBI Taxonomy" id="1481888"/>
    <lineage>
        <taxon>Eukaryota</taxon>
        <taxon>Sar</taxon>
        <taxon>Alveolata</taxon>
        <taxon>Ciliophora</taxon>
        <taxon>Postciliodesmatophora</taxon>
        <taxon>Heterotrichea</taxon>
        <taxon>Heterotrichida</taxon>
        <taxon>Blepharismidae</taxon>
        <taxon>Blepharisma</taxon>
    </lineage>
</organism>
<dbReference type="InterPro" id="IPR006461">
    <property type="entry name" value="PLAC_motif_containing"/>
</dbReference>
<dbReference type="Proteomes" id="UP001162131">
    <property type="component" value="Unassembled WGS sequence"/>
</dbReference>